<proteinExistence type="predicted"/>
<protein>
    <submittedName>
        <fullName evidence="2">HPt (Histidine-containing phosphotransfer) domain-containing protein</fullName>
    </submittedName>
</protein>
<feature type="domain" description="HPt" evidence="1">
    <location>
        <begin position="42"/>
        <end position="87"/>
    </location>
</feature>
<dbReference type="Gene3D" id="1.20.120.160">
    <property type="entry name" value="HPT domain"/>
    <property type="match status" value="1"/>
</dbReference>
<name>A0A1M4V9A2_9FIRM</name>
<dbReference type="OrthoDB" id="1669200at2"/>
<evidence type="ECO:0000313" key="2">
    <source>
        <dbReference type="EMBL" id="SHE65453.1"/>
    </source>
</evidence>
<keyword evidence="3" id="KW-1185">Reference proteome</keyword>
<dbReference type="EMBL" id="FQUG01000003">
    <property type="protein sequence ID" value="SHE65453.1"/>
    <property type="molecule type" value="Genomic_DNA"/>
</dbReference>
<organism evidence="2 3">
    <name type="scientific">Schwartzia succinivorans DSM 10502</name>
    <dbReference type="NCBI Taxonomy" id="1123243"/>
    <lineage>
        <taxon>Bacteria</taxon>
        <taxon>Bacillati</taxon>
        <taxon>Bacillota</taxon>
        <taxon>Negativicutes</taxon>
        <taxon>Selenomonadales</taxon>
        <taxon>Selenomonadaceae</taxon>
        <taxon>Schwartzia</taxon>
    </lineage>
</organism>
<gene>
    <name evidence="2" type="ORF">SAMN02745190_00926</name>
</gene>
<dbReference type="InterPro" id="IPR008207">
    <property type="entry name" value="Sig_transdc_His_kin_Hpt_dom"/>
</dbReference>
<accession>A0A1M4V9A2</accession>
<dbReference type="CDD" id="cd00088">
    <property type="entry name" value="HPT"/>
    <property type="match status" value="1"/>
</dbReference>
<dbReference type="Proteomes" id="UP000184404">
    <property type="component" value="Unassembled WGS sequence"/>
</dbReference>
<dbReference type="Pfam" id="PF01627">
    <property type="entry name" value="Hpt"/>
    <property type="match status" value="1"/>
</dbReference>
<reference evidence="2 3" key="1">
    <citation type="submission" date="2016-11" db="EMBL/GenBank/DDBJ databases">
        <authorList>
            <person name="Jaros S."/>
            <person name="Januszkiewicz K."/>
            <person name="Wedrychowicz H."/>
        </authorList>
    </citation>
    <scope>NUCLEOTIDE SEQUENCE [LARGE SCALE GENOMIC DNA]</scope>
    <source>
        <strain evidence="2 3">DSM 10502</strain>
    </source>
</reference>
<dbReference type="RefSeq" id="WP_072935089.1">
    <property type="nucleotide sequence ID" value="NZ_FQUG01000003.1"/>
</dbReference>
<sequence>MSALLTDLRGRGCDIDSAMTRFLNNEEFYAKLYKKFVADPAFEGLGEALDTQDADLAFRHAHTLKGLTANMGLTPLYDLVVKIVEPLREGNCKPELKKIYDELMEQMKVYRILAARDGE</sequence>
<dbReference type="STRING" id="1123243.SAMN02745190_00926"/>
<dbReference type="InterPro" id="IPR036641">
    <property type="entry name" value="HPT_dom_sf"/>
</dbReference>
<evidence type="ECO:0000259" key="1">
    <source>
        <dbReference type="Pfam" id="PF01627"/>
    </source>
</evidence>
<evidence type="ECO:0000313" key="3">
    <source>
        <dbReference type="Proteomes" id="UP000184404"/>
    </source>
</evidence>
<dbReference type="SUPFAM" id="SSF47226">
    <property type="entry name" value="Histidine-containing phosphotransfer domain, HPT domain"/>
    <property type="match status" value="1"/>
</dbReference>
<dbReference type="AlphaFoldDB" id="A0A1M4V9A2"/>
<dbReference type="GO" id="GO:0000160">
    <property type="term" value="P:phosphorelay signal transduction system"/>
    <property type="evidence" value="ECO:0007669"/>
    <property type="project" value="InterPro"/>
</dbReference>